<evidence type="ECO:0000256" key="2">
    <source>
        <dbReference type="ARBA" id="ARBA00023315"/>
    </source>
</evidence>
<dbReference type="AlphaFoldDB" id="A0A9W9W769"/>
<evidence type="ECO:0000313" key="5">
    <source>
        <dbReference type="Proteomes" id="UP001147747"/>
    </source>
</evidence>
<keyword evidence="1" id="KW-0808">Transferase</keyword>
<name>A0A9W9W769_9EURO</name>
<dbReference type="SUPFAM" id="SSF55729">
    <property type="entry name" value="Acyl-CoA N-acyltransferases (Nat)"/>
    <property type="match status" value="1"/>
</dbReference>
<keyword evidence="5" id="KW-1185">Reference proteome</keyword>
<sequence>MNLGTPIQCSALSELGSFLRPLSVTDVDSCVIVESAFSESERCSEEKFRYRLSQTPELSIGLFINDGGNDRLIGHVIGNRISGGRVTEGSILMPENWRTLAHNKAFIEDGQVIGNDPNGTAIAVHSVAISPEYQGKGVGKAMVAAYIQYIKDAKISAECIMLIAHDYLVRFYESTGFENCGNSHCQFAGGGWFDLASFLIVPGFCIY</sequence>
<reference evidence="4" key="2">
    <citation type="journal article" date="2023" name="IMA Fungus">
        <title>Comparative genomic study of the Penicillium genus elucidates a diverse pangenome and 15 lateral gene transfer events.</title>
        <authorList>
            <person name="Petersen C."/>
            <person name="Sorensen T."/>
            <person name="Nielsen M.R."/>
            <person name="Sondergaard T.E."/>
            <person name="Sorensen J.L."/>
            <person name="Fitzpatrick D.A."/>
            <person name="Frisvad J.C."/>
            <person name="Nielsen K.L."/>
        </authorList>
    </citation>
    <scope>NUCLEOTIDE SEQUENCE</scope>
    <source>
        <strain evidence="4">IBT 29677</strain>
    </source>
</reference>
<dbReference type="OrthoDB" id="30840at2759"/>
<dbReference type="CDD" id="cd04301">
    <property type="entry name" value="NAT_SF"/>
    <property type="match status" value="1"/>
</dbReference>
<dbReference type="RefSeq" id="XP_056491972.1">
    <property type="nucleotide sequence ID" value="XM_056626177.1"/>
</dbReference>
<dbReference type="PROSITE" id="PS51186">
    <property type="entry name" value="GNAT"/>
    <property type="match status" value="1"/>
</dbReference>
<dbReference type="Proteomes" id="UP001147747">
    <property type="component" value="Unassembled WGS sequence"/>
</dbReference>
<dbReference type="EMBL" id="JAPZBU010000004">
    <property type="protein sequence ID" value="KAJ5407657.1"/>
    <property type="molecule type" value="Genomic_DNA"/>
</dbReference>
<dbReference type="PANTHER" id="PTHR10908">
    <property type="entry name" value="SEROTONIN N-ACETYLTRANSFERASE"/>
    <property type="match status" value="1"/>
</dbReference>
<comment type="caution">
    <text evidence="4">The sequence shown here is derived from an EMBL/GenBank/DDBJ whole genome shotgun (WGS) entry which is preliminary data.</text>
</comment>
<feature type="domain" description="N-acetyltransferase" evidence="3">
    <location>
        <begin position="17"/>
        <end position="200"/>
    </location>
</feature>
<evidence type="ECO:0000259" key="3">
    <source>
        <dbReference type="PROSITE" id="PS51186"/>
    </source>
</evidence>
<dbReference type="PANTHER" id="PTHR10908:SF0">
    <property type="entry name" value="SEROTONIN N-ACETYLTRANSFERASE"/>
    <property type="match status" value="1"/>
</dbReference>
<accession>A0A9W9W769</accession>
<dbReference type="GeneID" id="81365157"/>
<evidence type="ECO:0000256" key="1">
    <source>
        <dbReference type="ARBA" id="ARBA00022679"/>
    </source>
</evidence>
<evidence type="ECO:0000313" key="4">
    <source>
        <dbReference type="EMBL" id="KAJ5407657.1"/>
    </source>
</evidence>
<dbReference type="Gene3D" id="3.40.630.30">
    <property type="match status" value="1"/>
</dbReference>
<protein>
    <recommendedName>
        <fullName evidence="3">N-acetyltransferase domain-containing protein</fullName>
    </recommendedName>
</protein>
<dbReference type="Pfam" id="PF13673">
    <property type="entry name" value="Acetyltransf_10"/>
    <property type="match status" value="1"/>
</dbReference>
<organism evidence="4 5">
    <name type="scientific">Penicillium cosmopolitanum</name>
    <dbReference type="NCBI Taxonomy" id="1131564"/>
    <lineage>
        <taxon>Eukaryota</taxon>
        <taxon>Fungi</taxon>
        <taxon>Dikarya</taxon>
        <taxon>Ascomycota</taxon>
        <taxon>Pezizomycotina</taxon>
        <taxon>Eurotiomycetes</taxon>
        <taxon>Eurotiomycetidae</taxon>
        <taxon>Eurotiales</taxon>
        <taxon>Aspergillaceae</taxon>
        <taxon>Penicillium</taxon>
    </lineage>
</organism>
<dbReference type="GO" id="GO:0005737">
    <property type="term" value="C:cytoplasm"/>
    <property type="evidence" value="ECO:0007669"/>
    <property type="project" value="TreeGrafter"/>
</dbReference>
<proteinExistence type="predicted"/>
<dbReference type="GO" id="GO:0004059">
    <property type="term" value="F:aralkylamine N-acetyltransferase activity"/>
    <property type="evidence" value="ECO:0007669"/>
    <property type="project" value="TreeGrafter"/>
</dbReference>
<reference evidence="4" key="1">
    <citation type="submission" date="2022-12" db="EMBL/GenBank/DDBJ databases">
        <authorList>
            <person name="Petersen C."/>
        </authorList>
    </citation>
    <scope>NUCLEOTIDE SEQUENCE</scope>
    <source>
        <strain evidence="4">IBT 29677</strain>
    </source>
</reference>
<keyword evidence="2" id="KW-0012">Acyltransferase</keyword>
<gene>
    <name evidence="4" type="ORF">N7509_001540</name>
</gene>
<dbReference type="InterPro" id="IPR016181">
    <property type="entry name" value="Acyl_CoA_acyltransferase"/>
</dbReference>
<dbReference type="InterPro" id="IPR000182">
    <property type="entry name" value="GNAT_dom"/>
</dbReference>
<dbReference type="InterPro" id="IPR051635">
    <property type="entry name" value="SNAT-like"/>
</dbReference>